<dbReference type="EMBL" id="CP096983">
    <property type="protein sequence ID" value="URZ13139.1"/>
    <property type="molecule type" value="Genomic_DNA"/>
</dbReference>
<dbReference type="Proteomes" id="UP000190951">
    <property type="component" value="Chromosome"/>
</dbReference>
<dbReference type="AlphaFoldDB" id="A0A1S8LSQ0"/>
<organism evidence="1 2">
    <name type="scientific">Clostridium felsineum</name>
    <dbReference type="NCBI Taxonomy" id="36839"/>
    <lineage>
        <taxon>Bacteria</taxon>
        <taxon>Bacillati</taxon>
        <taxon>Bacillota</taxon>
        <taxon>Clostridia</taxon>
        <taxon>Eubacteriales</taxon>
        <taxon>Clostridiaceae</taxon>
        <taxon>Clostridium</taxon>
    </lineage>
</organism>
<accession>A0A1S8LSQ0</accession>
<dbReference type="KEGG" id="crw:CROST_038890"/>
<dbReference type="PANTHER" id="PTHR37312:SF1">
    <property type="entry name" value="MEMBRANE-BOUND ACYLTRANSFERASE YKRP-RELATED"/>
    <property type="match status" value="1"/>
</dbReference>
<gene>
    <name evidence="1" type="ORF">CROST_038890</name>
</gene>
<dbReference type="GO" id="GO:0016747">
    <property type="term" value="F:acyltransferase activity, transferring groups other than amino-acyl groups"/>
    <property type="evidence" value="ECO:0007669"/>
    <property type="project" value="InterPro"/>
</dbReference>
<evidence type="ECO:0000313" key="1">
    <source>
        <dbReference type="EMBL" id="URZ13139.1"/>
    </source>
</evidence>
<sequence length="353" mass="40618">MENKRSIGMDVIKGLGIIAIVIGHTQSPLLRFVYSYHVVLFFFISGYFYKEEYRSKPIELIKKRIKTLYVPFITYEFIFLVLHNVFVKFNIYNYQNYGIKDFVSSAFKILTFHEIQSDALGQFWFIKVLFITNIVFWAINFVLNKLKVGKKEVVGAVFMILLFAADVVVTRHVGSGKESFTVPTWSLVPVSLLAFFLGSMYKKYKAYIKLNLYLAVLSLSGIILSCQFVGTNMGNFYMYPIVFVTNSVLGIYLNLYLAEVLVNKKRCGALAFIGKNSLSILALHMISFKLVNFMQINIYKMDYSYLNNRTITNHIDWWIVYALFGVVIPIGVAMIVDRIKNIGNTIRFVSQKA</sequence>
<keyword evidence="2" id="KW-1185">Reference proteome</keyword>
<reference evidence="1 2" key="1">
    <citation type="submission" date="2022-04" db="EMBL/GenBank/DDBJ databases">
        <title>Genome sequence of C. roseum typestrain.</title>
        <authorList>
            <person name="Poehlein A."/>
            <person name="Schoch T."/>
            <person name="Duerre P."/>
            <person name="Daniel R."/>
        </authorList>
    </citation>
    <scope>NUCLEOTIDE SEQUENCE [LARGE SCALE GENOMIC DNA]</scope>
    <source>
        <strain evidence="1 2">DSM 7320</strain>
    </source>
</reference>
<dbReference type="InterPro" id="IPR052734">
    <property type="entry name" value="Nod_factor_acetyltransferase"/>
</dbReference>
<dbReference type="STRING" id="84029.CROST_18670"/>
<dbReference type="Pfam" id="PF01757">
    <property type="entry name" value="Acyl_transf_3"/>
    <property type="match status" value="1"/>
</dbReference>
<protein>
    <submittedName>
        <fullName evidence="1">Uncharacterized protein</fullName>
    </submittedName>
</protein>
<proteinExistence type="predicted"/>
<dbReference type="PANTHER" id="PTHR37312">
    <property type="entry name" value="MEMBRANE-BOUND ACYLTRANSFERASE YKRP-RELATED"/>
    <property type="match status" value="1"/>
</dbReference>
<name>A0A1S8LSQ0_9CLOT</name>
<dbReference type="InterPro" id="IPR002656">
    <property type="entry name" value="Acyl_transf_3_dom"/>
</dbReference>
<evidence type="ECO:0000313" key="2">
    <source>
        <dbReference type="Proteomes" id="UP000190951"/>
    </source>
</evidence>
<dbReference type="RefSeq" id="WP_077835219.1">
    <property type="nucleotide sequence ID" value="NZ_CP096983.1"/>
</dbReference>